<keyword evidence="2" id="KW-0067">ATP-binding</keyword>
<dbReference type="InterPro" id="IPR056379">
    <property type="entry name" value="DExH14_plug"/>
</dbReference>
<keyword evidence="2" id="KW-0378">Hydrolase</keyword>
<dbReference type="Pfam" id="PF24557">
    <property type="entry name" value="DExH14_plug"/>
    <property type="match status" value="1"/>
</dbReference>
<sequence>MVLQLPRLTNSLRDPFDIDRAYLHRKSILQNLNQPSSAKSLDESELARKIVYNWEEASPEVRQAYKQFIGAVVELIGGEVVSEEFREVALTTYRLFSDQGEEDNDSRRIAAKKLELQIAGSCCFR</sequence>
<organism evidence="2">
    <name type="scientific">Opuntia streptacantha</name>
    <name type="common">Prickly pear cactus</name>
    <name type="synonym">Opuntia cardona</name>
    <dbReference type="NCBI Taxonomy" id="393608"/>
    <lineage>
        <taxon>Eukaryota</taxon>
        <taxon>Viridiplantae</taxon>
        <taxon>Streptophyta</taxon>
        <taxon>Embryophyta</taxon>
        <taxon>Tracheophyta</taxon>
        <taxon>Spermatophyta</taxon>
        <taxon>Magnoliopsida</taxon>
        <taxon>eudicotyledons</taxon>
        <taxon>Gunneridae</taxon>
        <taxon>Pentapetalae</taxon>
        <taxon>Caryophyllales</taxon>
        <taxon>Cactineae</taxon>
        <taxon>Cactaceae</taxon>
        <taxon>Opuntioideae</taxon>
        <taxon>Opuntia</taxon>
    </lineage>
</organism>
<dbReference type="EC" id="3.6.4.13" evidence="2"/>
<proteinExistence type="predicted"/>
<evidence type="ECO:0000313" key="2">
    <source>
        <dbReference type="EMBL" id="MBA4626834.1"/>
    </source>
</evidence>
<feature type="domain" description="DExH14 plug" evidence="1">
    <location>
        <begin position="44"/>
        <end position="117"/>
    </location>
</feature>
<dbReference type="EMBL" id="GISG01058905">
    <property type="protein sequence ID" value="MBA4626834.1"/>
    <property type="molecule type" value="Transcribed_RNA"/>
</dbReference>
<reference evidence="2" key="2">
    <citation type="submission" date="2020-07" db="EMBL/GenBank/DDBJ databases">
        <authorList>
            <person name="Vera ALvarez R."/>
            <person name="Arias-Moreno D.M."/>
            <person name="Jimenez-Jacinto V."/>
            <person name="Jimenez-Bremont J.F."/>
            <person name="Swaminathan K."/>
            <person name="Moose S.P."/>
            <person name="Guerrero-Gonzalez M.L."/>
            <person name="Marino-Ramirez L."/>
            <person name="Landsman D."/>
            <person name="Rodriguez-Kessler M."/>
            <person name="Delgado-Sanchez P."/>
        </authorList>
    </citation>
    <scope>NUCLEOTIDE SEQUENCE</scope>
    <source>
        <tissue evidence="2">Cladode</tissue>
    </source>
</reference>
<name>A0A7C8YU94_OPUST</name>
<dbReference type="GO" id="GO:0003724">
    <property type="term" value="F:RNA helicase activity"/>
    <property type="evidence" value="ECO:0007669"/>
    <property type="project" value="UniProtKB-EC"/>
</dbReference>
<keyword evidence="2" id="KW-0547">Nucleotide-binding</keyword>
<reference evidence="2" key="1">
    <citation type="journal article" date="2013" name="J. Plant Res.">
        <title>Effect of fungi and light on seed germination of three Opuntia species from semiarid lands of central Mexico.</title>
        <authorList>
            <person name="Delgado-Sanchez P."/>
            <person name="Jimenez-Bremont J.F."/>
            <person name="Guerrero-Gonzalez Mde L."/>
            <person name="Flores J."/>
        </authorList>
    </citation>
    <scope>NUCLEOTIDE SEQUENCE</scope>
    <source>
        <tissue evidence="2">Cladode</tissue>
    </source>
</reference>
<protein>
    <submittedName>
        <fullName evidence="2">RNA helicase</fullName>
        <ecNumber evidence="2">3.6.4.13</ecNumber>
    </submittedName>
</protein>
<evidence type="ECO:0000259" key="1">
    <source>
        <dbReference type="Pfam" id="PF24557"/>
    </source>
</evidence>
<dbReference type="AlphaFoldDB" id="A0A7C8YU94"/>
<keyword evidence="2" id="KW-0347">Helicase</keyword>
<dbReference type="GO" id="GO:0016787">
    <property type="term" value="F:hydrolase activity"/>
    <property type="evidence" value="ECO:0007669"/>
    <property type="project" value="UniProtKB-KW"/>
</dbReference>
<accession>A0A7C8YU94</accession>